<feature type="region of interest" description="Disordered" evidence="1">
    <location>
        <begin position="29"/>
        <end position="67"/>
    </location>
</feature>
<reference evidence="3" key="1">
    <citation type="submission" date="2020-03" db="EMBL/GenBank/DDBJ databases">
        <title>FDA dAtabase for Regulatory Grade micrObial Sequences (FDA-ARGOS): Supporting development and validation of Infectious Disease Dx tests.</title>
        <authorList>
            <person name="Campos J."/>
            <person name="Goldberg B."/>
            <person name="Tallon L."/>
            <person name="Sadzewicz L."/>
            <person name="Vavikolanu K."/>
            <person name="Mehta A."/>
            <person name="Aluvathingal J."/>
            <person name="Nadendla S."/>
            <person name="Nandy P."/>
            <person name="Geyer C."/>
            <person name="Yan Y."/>
            <person name="Sichtig H."/>
        </authorList>
    </citation>
    <scope>NUCLEOTIDE SEQUENCE [LARGE SCALE GENOMIC DNA]</scope>
    <source>
        <strain evidence="3">FDAARGOS_652</strain>
    </source>
</reference>
<keyword evidence="2" id="KW-1133">Transmembrane helix</keyword>
<proteinExistence type="predicted"/>
<dbReference type="EMBL" id="JABWAB010000007">
    <property type="protein sequence ID" value="KAF6047215.1"/>
    <property type="molecule type" value="Genomic_DNA"/>
</dbReference>
<accession>A0A8X7NKU3</accession>
<evidence type="ECO:0008006" key="5">
    <source>
        <dbReference type="Google" id="ProtNLM"/>
    </source>
</evidence>
<dbReference type="AlphaFoldDB" id="A0A8X7NKU3"/>
<evidence type="ECO:0000313" key="3">
    <source>
        <dbReference type="EMBL" id="KAF6047215.1"/>
    </source>
</evidence>
<evidence type="ECO:0000256" key="1">
    <source>
        <dbReference type="SAM" id="MobiDB-lite"/>
    </source>
</evidence>
<dbReference type="OrthoDB" id="4093311at2759"/>
<organism evidence="3 4">
    <name type="scientific">Candida parapsilosis</name>
    <name type="common">Yeast</name>
    <dbReference type="NCBI Taxonomy" id="5480"/>
    <lineage>
        <taxon>Eukaryota</taxon>
        <taxon>Fungi</taxon>
        <taxon>Dikarya</taxon>
        <taxon>Ascomycota</taxon>
        <taxon>Saccharomycotina</taxon>
        <taxon>Pichiomycetes</taxon>
        <taxon>Debaryomycetaceae</taxon>
        <taxon>Candida/Lodderomyces clade</taxon>
        <taxon>Candida</taxon>
    </lineage>
</organism>
<dbReference type="Proteomes" id="UP000590412">
    <property type="component" value="Unassembled WGS sequence"/>
</dbReference>
<protein>
    <recommendedName>
        <fullName evidence="5">SUN domain-containing protein</fullName>
    </recommendedName>
</protein>
<comment type="caution">
    <text evidence="3">The sequence shown here is derived from an EMBL/GenBank/DDBJ whole genome shotgun (WGS) entry which is preliminary data.</text>
</comment>
<keyword evidence="2" id="KW-0472">Membrane</keyword>
<sequence>MSSSFSRLPRYIGDTDDEHSIHLKHMIGKSNPLRSPRKAINLGRYQNSDSTTETDEQLHRRDGITRPQVEEEISMTLNGVQEDVDEKELNESYLKFINNQYDNDYVEEDDDDYVLSDDETYNETSDDEESEEWKYSDYKRGLSNGTSHIHVIESPRLKKSIDYKEQQDTSSLDKEISSIRKSTTMRSKTCLGFTIAYVTVLFVILIMMLNNKPSAVAGPEVDVAAINTRVDHLDLSLSQLQRQTESTLDRINSNIEDLIKSSPTADTEKLIYLKHGQVQLSPQFHQFLNSFLDSYSQSYINDKLKAIKQEKKLDNVDELKEYVDQTISQSIDSVAQKVEANVDKILDGLNIVNDTITTDPRQKSRSTSDKVWINSMLDFVSKGSKLVNYADYNQGSRILGFLTSDLDKHNLLQKMWYGWIIFAKGLQDHNNAIHVLLEDDISWQGGYEIGIRLSTSVIPTDILIQLENDDAKSPVHVSIGFKPYTRSGFDKLKFPKVEDSVGHNTKACKFKYIKSSQIQPGINHIKLPVRFVNYQIHGKDIYFKFSRNVRIGNIKVYGISDINAVQLQNKFKLLVDEFNVEDSVGVTESEQVSESKDASGADREEMKVYDINDDIYL</sequence>
<gene>
    <name evidence="3" type="ORF">FOB60_004751</name>
</gene>
<evidence type="ECO:0000256" key="2">
    <source>
        <dbReference type="SAM" id="Phobius"/>
    </source>
</evidence>
<evidence type="ECO:0000313" key="4">
    <source>
        <dbReference type="Proteomes" id="UP000590412"/>
    </source>
</evidence>
<name>A0A8X7NKU3_CANPA</name>
<feature type="transmembrane region" description="Helical" evidence="2">
    <location>
        <begin position="190"/>
        <end position="209"/>
    </location>
</feature>
<keyword evidence="2" id="KW-0812">Transmembrane</keyword>